<accession>A0AAV0DJY8</accession>
<organism evidence="1 2">
    <name type="scientific">Cuscuta epithymum</name>
    <dbReference type="NCBI Taxonomy" id="186058"/>
    <lineage>
        <taxon>Eukaryota</taxon>
        <taxon>Viridiplantae</taxon>
        <taxon>Streptophyta</taxon>
        <taxon>Embryophyta</taxon>
        <taxon>Tracheophyta</taxon>
        <taxon>Spermatophyta</taxon>
        <taxon>Magnoliopsida</taxon>
        <taxon>eudicotyledons</taxon>
        <taxon>Gunneridae</taxon>
        <taxon>Pentapetalae</taxon>
        <taxon>asterids</taxon>
        <taxon>lamiids</taxon>
        <taxon>Solanales</taxon>
        <taxon>Convolvulaceae</taxon>
        <taxon>Cuscuteae</taxon>
        <taxon>Cuscuta</taxon>
        <taxon>Cuscuta subgen. Cuscuta</taxon>
    </lineage>
</organism>
<dbReference type="EMBL" id="CAMAPF010000108">
    <property type="protein sequence ID" value="CAH9100582.1"/>
    <property type="molecule type" value="Genomic_DNA"/>
</dbReference>
<dbReference type="Proteomes" id="UP001152523">
    <property type="component" value="Unassembled WGS sequence"/>
</dbReference>
<comment type="caution">
    <text evidence="1">The sequence shown here is derived from an EMBL/GenBank/DDBJ whole genome shotgun (WGS) entry which is preliminary data.</text>
</comment>
<gene>
    <name evidence="1" type="ORF">CEPIT_LOCUS15346</name>
</gene>
<name>A0AAV0DJY8_9ASTE</name>
<evidence type="ECO:0000313" key="2">
    <source>
        <dbReference type="Proteomes" id="UP001152523"/>
    </source>
</evidence>
<keyword evidence="2" id="KW-1185">Reference proteome</keyword>
<evidence type="ECO:0000313" key="1">
    <source>
        <dbReference type="EMBL" id="CAH9100582.1"/>
    </source>
</evidence>
<dbReference type="AlphaFoldDB" id="A0AAV0DJY8"/>
<sequence length="85" mass="9467">MMGCTFVEIGNGDYFGLLTAKEFKTGDYYLLVSTFSVKVLAAQVPPIESLDRPTEMTFLSINRKNQQKFNISGAHCRCFTGAAYL</sequence>
<protein>
    <submittedName>
        <fullName evidence="1">Uncharacterized protein</fullName>
    </submittedName>
</protein>
<reference evidence="1" key="1">
    <citation type="submission" date="2022-07" db="EMBL/GenBank/DDBJ databases">
        <authorList>
            <person name="Macas J."/>
            <person name="Novak P."/>
            <person name="Neumann P."/>
        </authorList>
    </citation>
    <scope>NUCLEOTIDE SEQUENCE</scope>
</reference>
<proteinExistence type="predicted"/>